<organism evidence="2 3">
    <name type="scientific">Ottowia thiooxydans</name>
    <dbReference type="NCBI Taxonomy" id="219182"/>
    <lineage>
        <taxon>Bacteria</taxon>
        <taxon>Pseudomonadati</taxon>
        <taxon>Pseudomonadota</taxon>
        <taxon>Betaproteobacteria</taxon>
        <taxon>Burkholderiales</taxon>
        <taxon>Comamonadaceae</taxon>
        <taxon>Ottowia</taxon>
    </lineage>
</organism>
<dbReference type="Proteomes" id="UP001549320">
    <property type="component" value="Unassembled WGS sequence"/>
</dbReference>
<reference evidence="2 3" key="1">
    <citation type="submission" date="2024-06" db="EMBL/GenBank/DDBJ databases">
        <title>Sorghum-associated microbial communities from plants grown in Nebraska, USA.</title>
        <authorList>
            <person name="Schachtman D."/>
        </authorList>
    </citation>
    <scope>NUCLEOTIDE SEQUENCE [LARGE SCALE GENOMIC DNA]</scope>
    <source>
        <strain evidence="2 3">2709</strain>
    </source>
</reference>
<keyword evidence="3" id="KW-1185">Reference proteome</keyword>
<proteinExistence type="predicted"/>
<feature type="transmembrane region" description="Helical" evidence="1">
    <location>
        <begin position="23"/>
        <end position="41"/>
    </location>
</feature>
<keyword evidence="1" id="KW-0812">Transmembrane</keyword>
<accession>A0ABV2QAY7</accession>
<sequence length="42" mass="4764">MLFLITLVSTVGAYELHKRRHHAIALVLDAIWVVALVMSFMP</sequence>
<gene>
    <name evidence="2" type="ORF">ABIE13_003314</name>
</gene>
<comment type="caution">
    <text evidence="2">The sequence shown here is derived from an EMBL/GenBank/DDBJ whole genome shotgun (WGS) entry which is preliminary data.</text>
</comment>
<dbReference type="EMBL" id="JBEPSH010000006">
    <property type="protein sequence ID" value="MET4578198.1"/>
    <property type="molecule type" value="Genomic_DNA"/>
</dbReference>
<evidence type="ECO:0000256" key="1">
    <source>
        <dbReference type="SAM" id="Phobius"/>
    </source>
</evidence>
<evidence type="ECO:0000313" key="3">
    <source>
        <dbReference type="Proteomes" id="UP001549320"/>
    </source>
</evidence>
<protein>
    <submittedName>
        <fullName evidence="2">Uncharacterized protein</fullName>
    </submittedName>
</protein>
<keyword evidence="1" id="KW-0472">Membrane</keyword>
<evidence type="ECO:0000313" key="2">
    <source>
        <dbReference type="EMBL" id="MET4578198.1"/>
    </source>
</evidence>
<keyword evidence="1" id="KW-1133">Transmembrane helix</keyword>
<name>A0ABV2QAY7_9BURK</name>